<feature type="domain" description="CNNM transmembrane" evidence="12">
    <location>
        <begin position="3"/>
        <end position="210"/>
    </location>
</feature>
<feature type="domain" description="CBS" evidence="11">
    <location>
        <begin position="294"/>
        <end position="351"/>
    </location>
</feature>
<feature type="domain" description="CBS" evidence="11">
    <location>
        <begin position="229"/>
        <end position="288"/>
    </location>
</feature>
<comment type="subcellular location">
    <subcellularLocation>
        <location evidence="1">Cell membrane</location>
        <topology evidence="1">Multi-pass membrane protein</topology>
    </subcellularLocation>
</comment>
<comment type="caution">
    <text evidence="13">The sequence shown here is derived from an EMBL/GenBank/DDBJ whole genome shotgun (WGS) entry which is preliminary data.</text>
</comment>
<dbReference type="InterPro" id="IPR000644">
    <property type="entry name" value="CBS_dom"/>
</dbReference>
<evidence type="ECO:0000256" key="4">
    <source>
        <dbReference type="ARBA" id="ARBA00022737"/>
    </source>
</evidence>
<dbReference type="Pfam" id="PF03471">
    <property type="entry name" value="CorC_HlyC"/>
    <property type="match status" value="1"/>
</dbReference>
<dbReference type="InterPro" id="IPR044751">
    <property type="entry name" value="Ion_transp-like_CBS"/>
</dbReference>
<sequence>MEEPSSMLWGVILVSVLVGVNAFFVAAEYALVRVRRTQMETLAAQGSSAAQGVLHGLQHLNRYIAGVQVGITLAGLASGLFGEPALAKLIAPVGNILFPVTFLGTEVANALATGLTLLVITYLLVVLGELVPKAITLQYPDRIALLIAKPIRLVVWMFTPVVWSMNALGNRLLHLLRLPPPEEAQGTYSVEELQLLIVQSHQAGILEDIERRVMQRGAQFGTLRVSDVMISRLDMVAVDLTQPVEKVLDQVAQTIHTRLPAYEGSRDRLVGILHLQDLFKALRQPQPIQDLRPLVRPPLFVAETMPLDELLHTFQQQHMQIALVIDEHGVLAGLITLEDVVEEVFGELHDTLEAVQPSIQQTPDGRLLVRGEVRLRELNEQLGWQLQEDDVDTIAGYIMKQLQRTARVGDTVDTPYGTVRVENMARVRITQVAFLPPDLSPP</sequence>
<dbReference type="GO" id="GO:0050660">
    <property type="term" value="F:flavin adenine dinucleotide binding"/>
    <property type="evidence" value="ECO:0007669"/>
    <property type="project" value="InterPro"/>
</dbReference>
<evidence type="ECO:0000256" key="5">
    <source>
        <dbReference type="ARBA" id="ARBA00022989"/>
    </source>
</evidence>
<keyword evidence="5 9" id="KW-1133">Transmembrane helix</keyword>
<dbReference type="PROSITE" id="PS51371">
    <property type="entry name" value="CBS"/>
    <property type="match status" value="2"/>
</dbReference>
<keyword evidence="4" id="KW-0677">Repeat</keyword>
<accession>A0A937W8S8</accession>
<feature type="transmembrane region" description="Helical" evidence="10">
    <location>
        <begin position="63"/>
        <end position="87"/>
    </location>
</feature>
<evidence type="ECO:0000256" key="1">
    <source>
        <dbReference type="ARBA" id="ARBA00004651"/>
    </source>
</evidence>
<dbReference type="SMART" id="SM01091">
    <property type="entry name" value="CorC_HlyC"/>
    <property type="match status" value="1"/>
</dbReference>
<keyword evidence="6 8" id="KW-0129">CBS domain</keyword>
<dbReference type="InterPro" id="IPR002550">
    <property type="entry name" value="CNNM"/>
</dbReference>
<keyword evidence="2" id="KW-1003">Cell membrane</keyword>
<protein>
    <submittedName>
        <fullName evidence="13">HlyC/CorC family transporter</fullName>
    </submittedName>
</protein>
<keyword evidence="7 9" id="KW-0472">Membrane</keyword>
<evidence type="ECO:0000313" key="13">
    <source>
        <dbReference type="EMBL" id="MBM3227107.1"/>
    </source>
</evidence>
<dbReference type="PANTHER" id="PTHR43099">
    <property type="entry name" value="UPF0053 PROTEIN YRKA"/>
    <property type="match status" value="1"/>
</dbReference>
<dbReference type="PROSITE" id="PS51846">
    <property type="entry name" value="CNNM"/>
    <property type="match status" value="1"/>
</dbReference>
<dbReference type="EMBL" id="VGLS01001196">
    <property type="protein sequence ID" value="MBM3227107.1"/>
    <property type="molecule type" value="Genomic_DNA"/>
</dbReference>
<dbReference type="AlphaFoldDB" id="A0A937W8S8"/>
<dbReference type="GO" id="GO:0005886">
    <property type="term" value="C:plasma membrane"/>
    <property type="evidence" value="ECO:0007669"/>
    <property type="project" value="UniProtKB-SubCell"/>
</dbReference>
<dbReference type="CDD" id="cd04590">
    <property type="entry name" value="CBS_pair_CorC_HlyC_assoc"/>
    <property type="match status" value="1"/>
</dbReference>
<dbReference type="InterPro" id="IPR036318">
    <property type="entry name" value="FAD-bd_PCMH-like_sf"/>
</dbReference>
<dbReference type="SUPFAM" id="SSF54631">
    <property type="entry name" value="CBS-domain pair"/>
    <property type="match status" value="1"/>
</dbReference>
<proteinExistence type="predicted"/>
<dbReference type="Pfam" id="PF00571">
    <property type="entry name" value="CBS"/>
    <property type="match status" value="2"/>
</dbReference>
<dbReference type="InterPro" id="IPR051676">
    <property type="entry name" value="UPF0053_domain"/>
</dbReference>
<evidence type="ECO:0000259" key="11">
    <source>
        <dbReference type="PROSITE" id="PS51371"/>
    </source>
</evidence>
<dbReference type="Pfam" id="PF01595">
    <property type="entry name" value="CNNM"/>
    <property type="match status" value="1"/>
</dbReference>
<keyword evidence="3 9" id="KW-0812">Transmembrane</keyword>
<gene>
    <name evidence="13" type="ORF">FJZ47_25350</name>
</gene>
<dbReference type="InterPro" id="IPR016169">
    <property type="entry name" value="FAD-bd_PCMH_sub2"/>
</dbReference>
<evidence type="ECO:0000313" key="14">
    <source>
        <dbReference type="Proteomes" id="UP000712673"/>
    </source>
</evidence>
<dbReference type="Proteomes" id="UP000712673">
    <property type="component" value="Unassembled WGS sequence"/>
</dbReference>
<reference evidence="13" key="1">
    <citation type="submission" date="2019-03" db="EMBL/GenBank/DDBJ databases">
        <title>Lake Tanganyika Metagenome-Assembled Genomes (MAGs).</title>
        <authorList>
            <person name="Tran P."/>
        </authorList>
    </citation>
    <scope>NUCLEOTIDE SEQUENCE</scope>
    <source>
        <strain evidence="13">K_DeepCast_65m_m2_066</strain>
    </source>
</reference>
<dbReference type="PANTHER" id="PTHR43099:SF5">
    <property type="entry name" value="HLYC_CORC FAMILY TRANSPORTER"/>
    <property type="match status" value="1"/>
</dbReference>
<dbReference type="Gene3D" id="3.10.580.10">
    <property type="entry name" value="CBS-domain"/>
    <property type="match status" value="1"/>
</dbReference>
<name>A0A937W8S8_UNCTE</name>
<dbReference type="InterPro" id="IPR046342">
    <property type="entry name" value="CBS_dom_sf"/>
</dbReference>
<organism evidence="13 14">
    <name type="scientific">Tectimicrobiota bacterium</name>
    <dbReference type="NCBI Taxonomy" id="2528274"/>
    <lineage>
        <taxon>Bacteria</taxon>
        <taxon>Pseudomonadati</taxon>
        <taxon>Nitrospinota/Tectimicrobiota group</taxon>
        <taxon>Candidatus Tectimicrobiota</taxon>
    </lineage>
</organism>
<feature type="transmembrane region" description="Helical" evidence="10">
    <location>
        <begin position="143"/>
        <end position="163"/>
    </location>
</feature>
<evidence type="ECO:0000259" key="12">
    <source>
        <dbReference type="PROSITE" id="PS51846"/>
    </source>
</evidence>
<evidence type="ECO:0000256" key="10">
    <source>
        <dbReference type="SAM" id="Phobius"/>
    </source>
</evidence>
<dbReference type="SUPFAM" id="SSF56176">
    <property type="entry name" value="FAD-binding/transporter-associated domain-like"/>
    <property type="match status" value="1"/>
</dbReference>
<evidence type="ECO:0000256" key="2">
    <source>
        <dbReference type="ARBA" id="ARBA00022475"/>
    </source>
</evidence>
<dbReference type="Gene3D" id="3.30.465.10">
    <property type="match status" value="1"/>
</dbReference>
<feature type="transmembrane region" description="Helical" evidence="10">
    <location>
        <begin position="6"/>
        <end position="32"/>
    </location>
</feature>
<dbReference type="InterPro" id="IPR005170">
    <property type="entry name" value="Transptr-assoc_dom"/>
</dbReference>
<evidence type="ECO:0000256" key="6">
    <source>
        <dbReference type="ARBA" id="ARBA00023122"/>
    </source>
</evidence>
<evidence type="ECO:0000256" key="7">
    <source>
        <dbReference type="ARBA" id="ARBA00023136"/>
    </source>
</evidence>
<evidence type="ECO:0000256" key="8">
    <source>
        <dbReference type="PROSITE-ProRule" id="PRU00703"/>
    </source>
</evidence>
<evidence type="ECO:0000256" key="9">
    <source>
        <dbReference type="PROSITE-ProRule" id="PRU01193"/>
    </source>
</evidence>
<feature type="transmembrane region" description="Helical" evidence="10">
    <location>
        <begin position="107"/>
        <end position="131"/>
    </location>
</feature>
<evidence type="ECO:0000256" key="3">
    <source>
        <dbReference type="ARBA" id="ARBA00022692"/>
    </source>
</evidence>